<dbReference type="PANTHER" id="PTHR42978">
    <property type="entry name" value="QUORUM-QUENCHING LACTONASE YTNP-RELATED-RELATED"/>
    <property type="match status" value="1"/>
</dbReference>
<dbReference type="InterPro" id="IPR051013">
    <property type="entry name" value="MBL_superfamily_lactonases"/>
</dbReference>
<keyword evidence="7" id="KW-1185">Reference proteome</keyword>
<gene>
    <name evidence="6" type="ORF">LMG27177_05730</name>
</gene>
<name>A0A6J5GW07_9BURK</name>
<sequence length="320" mass="34888">MTNILTRSIDAPVPSKINTQVPGYYRIAVGDFEITALYDGYVDFDRNLFMHAPDSEIQALLQKMYINAPAIQGSGNIYVVNTGSNLILVDTGAADTFGESLGWVERNLIASGYQPSQIDTVLMTHLHADHVAGLIAADGSRAFPNADIYVAKREADFWLSDDPQLRAPDAVAQVTQIARRSVAPYIEAGRFKTFEAGDMLAPGVRSMPLPGHTPGHTGFVFTSEGERFFTWGDAIHNQALQFARPEIAIEFDVDTTASVATRRAILAEAASTGEIVSAAHLPFPGMGRVRIEGDGYAWVPLEFGPVHRAEHVHIYTSSRK</sequence>
<keyword evidence="2" id="KW-0479">Metal-binding</keyword>
<comment type="similarity">
    <text evidence="1">Belongs to the metallo-beta-lactamase superfamily.</text>
</comment>
<dbReference type="InterPro" id="IPR036866">
    <property type="entry name" value="RibonucZ/Hydroxyglut_hydro"/>
</dbReference>
<accession>A0A6J5GW07</accession>
<reference evidence="6 7" key="1">
    <citation type="submission" date="2020-04" db="EMBL/GenBank/DDBJ databases">
        <authorList>
            <person name="De Canck E."/>
        </authorList>
    </citation>
    <scope>NUCLEOTIDE SEQUENCE [LARGE SCALE GENOMIC DNA]</scope>
    <source>
        <strain evidence="6 7">LMG 27177</strain>
    </source>
</reference>
<proteinExistence type="inferred from homology"/>
<dbReference type="RefSeq" id="WP_175164898.1">
    <property type="nucleotide sequence ID" value="NZ_CADIKI010000020.1"/>
</dbReference>
<evidence type="ECO:0000313" key="7">
    <source>
        <dbReference type="Proteomes" id="UP000494252"/>
    </source>
</evidence>
<dbReference type="GO" id="GO:0016787">
    <property type="term" value="F:hydrolase activity"/>
    <property type="evidence" value="ECO:0007669"/>
    <property type="project" value="UniProtKB-KW"/>
</dbReference>
<evidence type="ECO:0000256" key="2">
    <source>
        <dbReference type="ARBA" id="ARBA00022723"/>
    </source>
</evidence>
<evidence type="ECO:0000256" key="3">
    <source>
        <dbReference type="ARBA" id="ARBA00022801"/>
    </source>
</evidence>
<evidence type="ECO:0000313" key="6">
    <source>
        <dbReference type="EMBL" id="CAB3804719.1"/>
    </source>
</evidence>
<protein>
    <recommendedName>
        <fullName evidence="5">Metallo-beta-lactamase domain-containing protein</fullName>
    </recommendedName>
</protein>
<dbReference type="SMART" id="SM00849">
    <property type="entry name" value="Lactamase_B"/>
    <property type="match status" value="1"/>
</dbReference>
<evidence type="ECO:0000256" key="4">
    <source>
        <dbReference type="ARBA" id="ARBA00022833"/>
    </source>
</evidence>
<dbReference type="SUPFAM" id="SSF56281">
    <property type="entry name" value="Metallo-hydrolase/oxidoreductase"/>
    <property type="match status" value="1"/>
</dbReference>
<dbReference type="Pfam" id="PF00753">
    <property type="entry name" value="Lactamase_B"/>
    <property type="match status" value="1"/>
</dbReference>
<dbReference type="AlphaFoldDB" id="A0A6J5GW07"/>
<dbReference type="InterPro" id="IPR001279">
    <property type="entry name" value="Metallo-B-lactamas"/>
</dbReference>
<feature type="domain" description="Metallo-beta-lactamase" evidence="5">
    <location>
        <begin position="74"/>
        <end position="280"/>
    </location>
</feature>
<dbReference type="GO" id="GO:0046872">
    <property type="term" value="F:metal ion binding"/>
    <property type="evidence" value="ECO:0007669"/>
    <property type="project" value="UniProtKB-KW"/>
</dbReference>
<dbReference type="CDD" id="cd07720">
    <property type="entry name" value="OPHC2-like_MBL-fold"/>
    <property type="match status" value="1"/>
</dbReference>
<dbReference type="EMBL" id="CADIKI010000020">
    <property type="protein sequence ID" value="CAB3804719.1"/>
    <property type="molecule type" value="Genomic_DNA"/>
</dbReference>
<keyword evidence="3" id="KW-0378">Hydrolase</keyword>
<dbReference type="Gene3D" id="3.60.15.10">
    <property type="entry name" value="Ribonuclease Z/Hydroxyacylglutathione hydrolase-like"/>
    <property type="match status" value="1"/>
</dbReference>
<keyword evidence="4" id="KW-0862">Zinc</keyword>
<dbReference type="PANTHER" id="PTHR42978:SF6">
    <property type="entry name" value="QUORUM-QUENCHING LACTONASE YTNP-RELATED"/>
    <property type="match status" value="1"/>
</dbReference>
<dbReference type="Proteomes" id="UP000494252">
    <property type="component" value="Unassembled WGS sequence"/>
</dbReference>
<evidence type="ECO:0000256" key="1">
    <source>
        <dbReference type="ARBA" id="ARBA00007749"/>
    </source>
</evidence>
<organism evidence="6 7">
    <name type="scientific">Paraburkholderia fynbosensis</name>
    <dbReference type="NCBI Taxonomy" id="1200993"/>
    <lineage>
        <taxon>Bacteria</taxon>
        <taxon>Pseudomonadati</taxon>
        <taxon>Pseudomonadota</taxon>
        <taxon>Betaproteobacteria</taxon>
        <taxon>Burkholderiales</taxon>
        <taxon>Burkholderiaceae</taxon>
        <taxon>Paraburkholderia</taxon>
    </lineage>
</organism>
<evidence type="ECO:0000259" key="5">
    <source>
        <dbReference type="SMART" id="SM00849"/>
    </source>
</evidence>